<dbReference type="CDD" id="cd03352">
    <property type="entry name" value="LbH_LpxD"/>
    <property type="match status" value="1"/>
</dbReference>
<evidence type="ECO:0000259" key="8">
    <source>
        <dbReference type="Pfam" id="PF04613"/>
    </source>
</evidence>
<keyword evidence="4 7" id="KW-0677">Repeat</keyword>
<dbReference type="PROSITE" id="PS00101">
    <property type="entry name" value="HEXAPEP_TRANSFERASES"/>
    <property type="match status" value="1"/>
</dbReference>
<evidence type="ECO:0000256" key="4">
    <source>
        <dbReference type="ARBA" id="ARBA00022737"/>
    </source>
</evidence>
<sequence length="337" mass="34222">MPDPRFFETLSPLSVAHLAAQIGGEVERGGDRMIASVAPLSSADGGAIAFLGDRKFAAALATTQAGCVIVPAEAKDAAPSSAAVIVSRTPQAAWAKASLALHRPILLDKAISRDEAAEEDSVVVEPGAILGQGVRIGRGSRIGANSVIAPGVQIGRDCVIGANVSVAFALIGDRVKLYAGARIGEAGFGATGTAAGVMDIPQLGRVILQDGVTVGANSCIDRGAYDDTVIGENTKIDNLVMVGHNCVIGRNCLLVANTGISGSVTVGDNVIFGGKAGIGDHITIGEGARVAAGAGVLADVPAGETWSGYPARPIRQFLRETVWLAKQASSKKAPKES</sequence>
<dbReference type="Proteomes" id="UP000031166">
    <property type="component" value="Unassembled WGS sequence"/>
</dbReference>
<feature type="active site" description="Proton acceptor" evidence="7">
    <location>
        <position position="244"/>
    </location>
</feature>
<dbReference type="Gene3D" id="2.160.10.10">
    <property type="entry name" value="Hexapeptide repeat proteins"/>
    <property type="match status" value="1"/>
</dbReference>
<comment type="pathway">
    <text evidence="7">Bacterial outer membrane biogenesis; LPS lipid A biosynthesis.</text>
</comment>
<evidence type="ECO:0000313" key="10">
    <source>
        <dbReference type="Proteomes" id="UP000031166"/>
    </source>
</evidence>
<dbReference type="InterPro" id="IPR018357">
    <property type="entry name" value="Hexapep_transf_CS"/>
</dbReference>
<evidence type="ECO:0000256" key="2">
    <source>
        <dbReference type="ARBA" id="ARBA00022556"/>
    </source>
</evidence>
<dbReference type="GO" id="GO:0016410">
    <property type="term" value="F:N-acyltransferase activity"/>
    <property type="evidence" value="ECO:0007669"/>
    <property type="project" value="InterPro"/>
</dbReference>
<dbReference type="AlphaFoldDB" id="A0A0B4CII5"/>
<keyword evidence="3 7" id="KW-0808">Transferase</keyword>
<comment type="similarity">
    <text evidence="7">Belongs to the transferase hexapeptide repeat family. LpxD subfamily.</text>
</comment>
<comment type="caution">
    <text evidence="9">The sequence shown here is derived from an EMBL/GenBank/DDBJ whole genome shotgun (WGS) entry which is preliminary data.</text>
</comment>
<comment type="subunit">
    <text evidence="7">Homotrimer.</text>
</comment>
<dbReference type="EMBL" id="JWSY01000024">
    <property type="protein sequence ID" value="KIC56252.1"/>
    <property type="molecule type" value="Genomic_DNA"/>
</dbReference>
<accession>A0A0B4CII5</accession>
<dbReference type="InterPro" id="IPR007691">
    <property type="entry name" value="LpxD"/>
</dbReference>
<dbReference type="NCBIfam" id="NF002060">
    <property type="entry name" value="PRK00892.1"/>
    <property type="match status" value="1"/>
</dbReference>
<dbReference type="HAMAP" id="MF_00523">
    <property type="entry name" value="LpxD"/>
    <property type="match status" value="1"/>
</dbReference>
<dbReference type="STRING" id="172043.RM53_13150"/>
<evidence type="ECO:0000256" key="7">
    <source>
        <dbReference type="HAMAP-Rule" id="MF_00523"/>
    </source>
</evidence>
<evidence type="ECO:0000256" key="5">
    <source>
        <dbReference type="ARBA" id="ARBA00023098"/>
    </source>
</evidence>
<evidence type="ECO:0000313" key="9">
    <source>
        <dbReference type="EMBL" id="KIC56252.1"/>
    </source>
</evidence>
<dbReference type="Pfam" id="PF04613">
    <property type="entry name" value="LpxD"/>
    <property type="match status" value="1"/>
</dbReference>
<name>A0A0B4CII5_9CAUL</name>
<dbReference type="EC" id="2.3.1.191" evidence="7"/>
<keyword evidence="5 7" id="KW-0443">Lipid metabolism</keyword>
<dbReference type="GO" id="GO:0103118">
    <property type="term" value="F:UDP-3-O-[(3R)-3-hydroxyacyl]-glucosamine N-acyltransferase activity"/>
    <property type="evidence" value="ECO:0007669"/>
    <property type="project" value="UniProtKB-EC"/>
</dbReference>
<dbReference type="InterPro" id="IPR020573">
    <property type="entry name" value="UDP_GlcNAc_AcTrfase_non-rep"/>
</dbReference>
<dbReference type="Gene3D" id="3.40.1390.10">
    <property type="entry name" value="MurE/MurF, N-terminal domain"/>
    <property type="match status" value="1"/>
</dbReference>
<feature type="domain" description="UDP-3-O-[3-hydroxymyristoyl] glucosamine N-acyltransferase non-repeat region" evidence="8">
    <location>
        <begin position="31"/>
        <end position="98"/>
    </location>
</feature>
<evidence type="ECO:0000256" key="6">
    <source>
        <dbReference type="ARBA" id="ARBA00023315"/>
    </source>
</evidence>
<dbReference type="GO" id="GO:0009245">
    <property type="term" value="P:lipid A biosynthetic process"/>
    <property type="evidence" value="ECO:0007669"/>
    <property type="project" value="UniProtKB-UniRule"/>
</dbReference>
<keyword evidence="6 7" id="KW-0012">Acyltransferase</keyword>
<keyword evidence="2 7" id="KW-0441">Lipid A biosynthesis</keyword>
<dbReference type="Pfam" id="PF00132">
    <property type="entry name" value="Hexapep"/>
    <property type="match status" value="2"/>
</dbReference>
<dbReference type="SUPFAM" id="SSF51161">
    <property type="entry name" value="Trimeric LpxA-like enzymes"/>
    <property type="match status" value="1"/>
</dbReference>
<dbReference type="NCBIfam" id="TIGR01853">
    <property type="entry name" value="lipid_A_lpxD"/>
    <property type="match status" value="1"/>
</dbReference>
<dbReference type="InterPro" id="IPR011004">
    <property type="entry name" value="Trimer_LpxA-like_sf"/>
</dbReference>
<reference evidence="9 10" key="1">
    <citation type="submission" date="2014-12" db="EMBL/GenBank/DDBJ databases">
        <title>Genome sequencing of Brevundimonas nasdae TPW30.</title>
        <authorList>
            <person name="Tan P.W."/>
            <person name="Chan K.-G."/>
        </authorList>
    </citation>
    <scope>NUCLEOTIDE SEQUENCE [LARGE SCALE GENOMIC DNA]</scope>
    <source>
        <strain evidence="9 10">TPW30</strain>
    </source>
</reference>
<comment type="catalytic activity">
    <reaction evidence="7">
        <text>a UDP-3-O-[(3R)-3-hydroxyacyl]-alpha-D-glucosamine + a (3R)-hydroxyacyl-[ACP] = a UDP-2-N,3-O-bis[(3R)-3-hydroxyacyl]-alpha-D-glucosamine + holo-[ACP] + H(+)</text>
        <dbReference type="Rhea" id="RHEA:53836"/>
        <dbReference type="Rhea" id="RHEA-COMP:9685"/>
        <dbReference type="Rhea" id="RHEA-COMP:9945"/>
        <dbReference type="ChEBI" id="CHEBI:15378"/>
        <dbReference type="ChEBI" id="CHEBI:64479"/>
        <dbReference type="ChEBI" id="CHEBI:78827"/>
        <dbReference type="ChEBI" id="CHEBI:137740"/>
        <dbReference type="ChEBI" id="CHEBI:137748"/>
        <dbReference type="EC" id="2.3.1.191"/>
    </reaction>
</comment>
<dbReference type="InterPro" id="IPR001451">
    <property type="entry name" value="Hexapep"/>
</dbReference>
<dbReference type="PANTHER" id="PTHR43378:SF2">
    <property type="entry name" value="UDP-3-O-ACYLGLUCOSAMINE N-ACYLTRANSFERASE 1, MITOCHONDRIAL-RELATED"/>
    <property type="match status" value="1"/>
</dbReference>
<dbReference type="Pfam" id="PF14602">
    <property type="entry name" value="Hexapep_2"/>
    <property type="match status" value="1"/>
</dbReference>
<dbReference type="RefSeq" id="WP_039247432.1">
    <property type="nucleotide sequence ID" value="NZ_JWSY01000024.1"/>
</dbReference>
<dbReference type="UniPathway" id="UPA00973"/>
<dbReference type="PANTHER" id="PTHR43378">
    <property type="entry name" value="UDP-3-O-ACYLGLUCOSAMINE N-ACYLTRANSFERASE"/>
    <property type="match status" value="1"/>
</dbReference>
<dbReference type="GO" id="GO:0016020">
    <property type="term" value="C:membrane"/>
    <property type="evidence" value="ECO:0007669"/>
    <property type="project" value="GOC"/>
</dbReference>
<comment type="function">
    <text evidence="7">Catalyzes the N-acylation of UDP-3-O-acylglucosamine using 3-hydroxyacyl-ACP as the acyl donor. Is involved in the biosynthesis of lipid A, a phosphorylated glycolipid that anchors the lipopolysaccharide to the outer membrane of the cell.</text>
</comment>
<keyword evidence="1 7" id="KW-0444">Lipid biosynthesis</keyword>
<gene>
    <name evidence="7" type="primary">lpxD</name>
    <name evidence="9" type="ORF">RM53_13150</name>
</gene>
<evidence type="ECO:0000256" key="1">
    <source>
        <dbReference type="ARBA" id="ARBA00022516"/>
    </source>
</evidence>
<proteinExistence type="inferred from homology"/>
<protein>
    <recommendedName>
        <fullName evidence="7">UDP-3-O-acylglucosamine N-acyltransferase</fullName>
        <ecNumber evidence="7">2.3.1.191</ecNumber>
    </recommendedName>
</protein>
<evidence type="ECO:0000256" key="3">
    <source>
        <dbReference type="ARBA" id="ARBA00022679"/>
    </source>
</evidence>
<organism evidence="9 10">
    <name type="scientific">Brevundimonas nasdae</name>
    <dbReference type="NCBI Taxonomy" id="172043"/>
    <lineage>
        <taxon>Bacteria</taxon>
        <taxon>Pseudomonadati</taxon>
        <taxon>Pseudomonadota</taxon>
        <taxon>Alphaproteobacteria</taxon>
        <taxon>Caulobacterales</taxon>
        <taxon>Caulobacteraceae</taxon>
        <taxon>Brevundimonas</taxon>
    </lineage>
</organism>